<evidence type="ECO:0000313" key="1">
    <source>
        <dbReference type="EMBL" id="GHO48395.1"/>
    </source>
</evidence>
<organism evidence="1 2">
    <name type="scientific">Ktedonospora formicarum</name>
    <dbReference type="NCBI Taxonomy" id="2778364"/>
    <lineage>
        <taxon>Bacteria</taxon>
        <taxon>Bacillati</taxon>
        <taxon>Chloroflexota</taxon>
        <taxon>Ktedonobacteria</taxon>
        <taxon>Ktedonobacterales</taxon>
        <taxon>Ktedonobacteraceae</taxon>
        <taxon>Ktedonospora</taxon>
    </lineage>
</organism>
<accession>A0A8J3MXB8</accession>
<keyword evidence="2" id="KW-1185">Reference proteome</keyword>
<comment type="caution">
    <text evidence="1">The sequence shown here is derived from an EMBL/GenBank/DDBJ whole genome shotgun (WGS) entry which is preliminary data.</text>
</comment>
<dbReference type="Proteomes" id="UP000612362">
    <property type="component" value="Unassembled WGS sequence"/>
</dbReference>
<protein>
    <submittedName>
        <fullName evidence="1">Uncharacterized protein</fullName>
    </submittedName>
</protein>
<evidence type="ECO:0000313" key="2">
    <source>
        <dbReference type="Proteomes" id="UP000612362"/>
    </source>
</evidence>
<dbReference type="AlphaFoldDB" id="A0A8J3MXB8"/>
<sequence length="52" mass="5864">MFLIVLSRRSLNVCNGKELATMLLCTKIKIKVSEQDAATFEFMQGKCRGRAL</sequence>
<name>A0A8J3MXB8_9CHLR</name>
<dbReference type="EMBL" id="BNJF01000004">
    <property type="protein sequence ID" value="GHO48395.1"/>
    <property type="molecule type" value="Genomic_DNA"/>
</dbReference>
<proteinExistence type="predicted"/>
<gene>
    <name evidence="1" type="ORF">KSX_65580</name>
</gene>
<reference evidence="1" key="1">
    <citation type="submission" date="2020-10" db="EMBL/GenBank/DDBJ databases">
        <title>Taxonomic study of unclassified bacteria belonging to the class Ktedonobacteria.</title>
        <authorList>
            <person name="Yabe S."/>
            <person name="Wang C.M."/>
            <person name="Zheng Y."/>
            <person name="Sakai Y."/>
            <person name="Cavaletti L."/>
            <person name="Monciardini P."/>
            <person name="Donadio S."/>
        </authorList>
    </citation>
    <scope>NUCLEOTIDE SEQUENCE</scope>
    <source>
        <strain evidence="1">SOSP1-1</strain>
    </source>
</reference>